<dbReference type="EMBL" id="CAJFCW020000006">
    <property type="protein sequence ID" value="CAG9125262.1"/>
    <property type="molecule type" value="Genomic_DNA"/>
</dbReference>
<accession>A0A811LPX4</accession>
<comment type="caution">
    <text evidence="2">The sequence shown here is derived from an EMBL/GenBank/DDBJ whole genome shotgun (WGS) entry which is preliminary data.</text>
</comment>
<dbReference type="GO" id="GO:0016791">
    <property type="term" value="F:phosphatase activity"/>
    <property type="evidence" value="ECO:0007669"/>
    <property type="project" value="UniProtKB-ARBA"/>
</dbReference>
<evidence type="ECO:0000313" key="3">
    <source>
        <dbReference type="Proteomes" id="UP000614601"/>
    </source>
</evidence>
<sequence>MQEQYYAKRYNTIDAKSFFAVVRCAETCTEVMPEWVDLCFDKDEKYIQMSMSFPRQMLRRENLADYTVDPPITQFGYGLCQALGDGFNMAKTRIQMIICAPTLRCIQTAQAIHAVIQSDKSQAKICVEYGFCHFLGKADSHLPAFFDPEFLLRMNYAIFTKYKPQVTISQLSKVVKTETKKQFYERVKTTLERLKKSCSEMKEVMIVVTSDTMDALFKAAKHKSADHVLDSDLKGNKMDQYYPALSNGIICRNTGDPNGLILLRALTKLTHLGITNDVDIDYLKTSINFEGVPDDEDDQKRRRQNKGNTTSAEGEDEAAALDAKAGGGEQQKALQNKYDTENPDYKKATQVKKKKKPSKTTQAETKDDDAGLAPKDDKDKDDDDDPVAAESRYTLAKQD</sequence>
<dbReference type="PANTHER" id="PTHR16469">
    <property type="entry name" value="UBIQUITIN-ASSOCIATED AND SH3 DOMAIN-CONTAINING BA-RELATED"/>
    <property type="match status" value="1"/>
</dbReference>
<gene>
    <name evidence="2" type="ORF">BOKJ2_LOCUS12971</name>
</gene>
<dbReference type="Proteomes" id="UP000783686">
    <property type="component" value="Unassembled WGS sequence"/>
</dbReference>
<feature type="region of interest" description="Disordered" evidence="1">
    <location>
        <begin position="289"/>
        <end position="399"/>
    </location>
</feature>
<keyword evidence="3" id="KW-1185">Reference proteome</keyword>
<evidence type="ECO:0000256" key="1">
    <source>
        <dbReference type="SAM" id="MobiDB-lite"/>
    </source>
</evidence>
<dbReference type="SUPFAM" id="SSF53254">
    <property type="entry name" value="Phosphoglycerate mutase-like"/>
    <property type="match status" value="1"/>
</dbReference>
<dbReference type="InterPro" id="IPR013078">
    <property type="entry name" value="His_Pase_superF_clade-1"/>
</dbReference>
<protein>
    <submittedName>
        <fullName evidence="2">Uncharacterized protein</fullName>
    </submittedName>
</protein>
<dbReference type="InterPro" id="IPR051710">
    <property type="entry name" value="Phosphatase_SH3-domain"/>
</dbReference>
<dbReference type="PANTHER" id="PTHR16469:SF27">
    <property type="entry name" value="UBIQUITIN-ASSOCIATED AND SH3 DOMAIN-CONTAINING BA-RELATED"/>
    <property type="match status" value="1"/>
</dbReference>
<dbReference type="AlphaFoldDB" id="A0A811LPX4"/>
<feature type="compositionally biased region" description="Basic and acidic residues" evidence="1">
    <location>
        <begin position="364"/>
        <end position="378"/>
    </location>
</feature>
<dbReference type="Pfam" id="PF00300">
    <property type="entry name" value="His_Phos_1"/>
    <property type="match status" value="1"/>
</dbReference>
<feature type="compositionally biased region" description="Basic residues" evidence="1">
    <location>
        <begin position="349"/>
        <end position="358"/>
    </location>
</feature>
<dbReference type="Gene3D" id="3.40.50.1240">
    <property type="entry name" value="Phosphoglycerate mutase-like"/>
    <property type="match status" value="1"/>
</dbReference>
<reference evidence="2" key="1">
    <citation type="submission" date="2020-09" db="EMBL/GenBank/DDBJ databases">
        <authorList>
            <person name="Kikuchi T."/>
        </authorList>
    </citation>
    <scope>NUCLEOTIDE SEQUENCE</scope>
    <source>
        <strain evidence="2">SH1</strain>
    </source>
</reference>
<feature type="compositionally biased region" description="Basic and acidic residues" evidence="1">
    <location>
        <begin position="338"/>
        <end position="347"/>
    </location>
</feature>
<dbReference type="EMBL" id="CAJFDH010000006">
    <property type="protein sequence ID" value="CAD5228912.1"/>
    <property type="molecule type" value="Genomic_DNA"/>
</dbReference>
<name>A0A811LPX4_9BILA</name>
<dbReference type="OrthoDB" id="414418at2759"/>
<organism evidence="2 3">
    <name type="scientific">Bursaphelenchus okinawaensis</name>
    <dbReference type="NCBI Taxonomy" id="465554"/>
    <lineage>
        <taxon>Eukaryota</taxon>
        <taxon>Metazoa</taxon>
        <taxon>Ecdysozoa</taxon>
        <taxon>Nematoda</taxon>
        <taxon>Chromadorea</taxon>
        <taxon>Rhabditida</taxon>
        <taxon>Tylenchina</taxon>
        <taxon>Tylenchomorpha</taxon>
        <taxon>Aphelenchoidea</taxon>
        <taxon>Aphelenchoididae</taxon>
        <taxon>Bursaphelenchus</taxon>
    </lineage>
</organism>
<proteinExistence type="predicted"/>
<dbReference type="Proteomes" id="UP000614601">
    <property type="component" value="Unassembled WGS sequence"/>
</dbReference>
<evidence type="ECO:0000313" key="2">
    <source>
        <dbReference type="EMBL" id="CAD5228912.1"/>
    </source>
</evidence>
<dbReference type="InterPro" id="IPR029033">
    <property type="entry name" value="His_PPase_superfam"/>
</dbReference>